<dbReference type="GO" id="GO:0015192">
    <property type="term" value="F:L-phenylalanine transmembrane transporter activity"/>
    <property type="evidence" value="ECO:0007669"/>
    <property type="project" value="TreeGrafter"/>
</dbReference>
<dbReference type="PANTHER" id="PTHR45772:SF7">
    <property type="entry name" value="AMINO ACID ABC TRANSPORTER ATP-BINDING PROTEIN"/>
    <property type="match status" value="1"/>
</dbReference>
<evidence type="ECO:0000313" key="5">
    <source>
        <dbReference type="EMBL" id="MBB4910482.1"/>
    </source>
</evidence>
<dbReference type="GO" id="GO:1903806">
    <property type="term" value="P:L-isoleucine import across plasma membrane"/>
    <property type="evidence" value="ECO:0007669"/>
    <property type="project" value="TreeGrafter"/>
</dbReference>
<comment type="caution">
    <text evidence="5">The sequence shown here is derived from an EMBL/GenBank/DDBJ whole genome shotgun (WGS) entry which is preliminary data.</text>
</comment>
<dbReference type="GO" id="GO:0042941">
    <property type="term" value="P:D-alanine transmembrane transport"/>
    <property type="evidence" value="ECO:0007669"/>
    <property type="project" value="TreeGrafter"/>
</dbReference>
<dbReference type="Pfam" id="PF00005">
    <property type="entry name" value="ABC_tran"/>
    <property type="match status" value="1"/>
</dbReference>
<dbReference type="Gene3D" id="3.40.50.300">
    <property type="entry name" value="P-loop containing nucleotide triphosphate hydrolases"/>
    <property type="match status" value="1"/>
</dbReference>
<dbReference type="InterPro" id="IPR051120">
    <property type="entry name" value="ABC_AA/LPS_Transport"/>
</dbReference>
<dbReference type="EMBL" id="JACHJQ010000007">
    <property type="protein sequence ID" value="MBB4910482.1"/>
    <property type="molecule type" value="Genomic_DNA"/>
</dbReference>
<evidence type="ECO:0000256" key="2">
    <source>
        <dbReference type="ARBA" id="ARBA00022741"/>
    </source>
</evidence>
<dbReference type="InterPro" id="IPR003439">
    <property type="entry name" value="ABC_transporter-like_ATP-bd"/>
</dbReference>
<gene>
    <name evidence="5" type="ORF">FHR82_006740</name>
</gene>
<organism evidence="5 6">
    <name type="scientific">Actinophytocola algeriensis</name>
    <dbReference type="NCBI Taxonomy" id="1768010"/>
    <lineage>
        <taxon>Bacteria</taxon>
        <taxon>Bacillati</taxon>
        <taxon>Actinomycetota</taxon>
        <taxon>Actinomycetes</taxon>
        <taxon>Pseudonocardiales</taxon>
        <taxon>Pseudonocardiaceae</taxon>
    </lineage>
</organism>
<dbReference type="SUPFAM" id="SSF52540">
    <property type="entry name" value="P-loop containing nucleoside triphosphate hydrolases"/>
    <property type="match status" value="1"/>
</dbReference>
<dbReference type="RefSeq" id="WP_184814522.1">
    <property type="nucleotide sequence ID" value="NZ_JACHJQ010000007.1"/>
</dbReference>
<sequence>MTLLSVDGVTKRFGGLAAVSDVSFEVPEGTITGLIGPNGAGKSTLFSMIAGAQRPTAGRISFAGKDITGWQPHEAARAGVGRTFQLMRVFGSMTVLENLTTAAHLRHRTKASARAVAERVCAETNLGSYAHRPAATLTGATKKRLELARALATSPRLLLLDEVLSGLTPTETAEAISLIEQVHAQGITIVLVEHVMQVVMSLCPRLVVLDFGKLIFTGSPDDAVKDQAVLDAYLGA</sequence>
<reference evidence="5 6" key="1">
    <citation type="submission" date="2020-08" db="EMBL/GenBank/DDBJ databases">
        <title>Genomic Encyclopedia of Type Strains, Phase III (KMG-III): the genomes of soil and plant-associated and newly described type strains.</title>
        <authorList>
            <person name="Whitman W."/>
        </authorList>
    </citation>
    <scope>NUCLEOTIDE SEQUENCE [LARGE SCALE GENOMIC DNA]</scope>
    <source>
        <strain evidence="5 6">CECT 8960</strain>
    </source>
</reference>
<dbReference type="PANTHER" id="PTHR45772">
    <property type="entry name" value="CONSERVED COMPONENT OF ABC TRANSPORTER FOR NATURAL AMINO ACIDS-RELATED"/>
    <property type="match status" value="1"/>
</dbReference>
<feature type="domain" description="ABC transporter" evidence="4">
    <location>
        <begin position="4"/>
        <end position="236"/>
    </location>
</feature>
<accession>A0A7W7VHG3</accession>
<protein>
    <submittedName>
        <fullName evidence="5">Branched-chain amino acid transport system ATP-binding protein</fullName>
    </submittedName>
</protein>
<dbReference type="GO" id="GO:0005524">
    <property type="term" value="F:ATP binding"/>
    <property type="evidence" value="ECO:0007669"/>
    <property type="project" value="UniProtKB-KW"/>
</dbReference>
<dbReference type="PROSITE" id="PS50893">
    <property type="entry name" value="ABC_TRANSPORTER_2"/>
    <property type="match status" value="1"/>
</dbReference>
<keyword evidence="1" id="KW-0813">Transport</keyword>
<dbReference type="InterPro" id="IPR003593">
    <property type="entry name" value="AAA+_ATPase"/>
</dbReference>
<evidence type="ECO:0000256" key="3">
    <source>
        <dbReference type="ARBA" id="ARBA00022840"/>
    </source>
</evidence>
<name>A0A7W7VHG3_9PSEU</name>
<dbReference type="InterPro" id="IPR027417">
    <property type="entry name" value="P-loop_NTPase"/>
</dbReference>
<dbReference type="GO" id="GO:1903805">
    <property type="term" value="P:L-valine import across plasma membrane"/>
    <property type="evidence" value="ECO:0007669"/>
    <property type="project" value="TreeGrafter"/>
</dbReference>
<keyword evidence="3 5" id="KW-0067">ATP-binding</keyword>
<keyword evidence="6" id="KW-1185">Reference proteome</keyword>
<keyword evidence="2" id="KW-0547">Nucleotide-binding</keyword>
<dbReference type="CDD" id="cd03219">
    <property type="entry name" value="ABC_Mj1267_LivG_branched"/>
    <property type="match status" value="1"/>
</dbReference>
<dbReference type="GO" id="GO:0016887">
    <property type="term" value="F:ATP hydrolysis activity"/>
    <property type="evidence" value="ECO:0007669"/>
    <property type="project" value="InterPro"/>
</dbReference>
<dbReference type="SMART" id="SM00382">
    <property type="entry name" value="AAA"/>
    <property type="match status" value="1"/>
</dbReference>
<evidence type="ECO:0000259" key="4">
    <source>
        <dbReference type="PROSITE" id="PS50893"/>
    </source>
</evidence>
<dbReference type="GO" id="GO:0015808">
    <property type="term" value="P:L-alanine transport"/>
    <property type="evidence" value="ECO:0007669"/>
    <property type="project" value="TreeGrafter"/>
</dbReference>
<evidence type="ECO:0000256" key="1">
    <source>
        <dbReference type="ARBA" id="ARBA00022448"/>
    </source>
</evidence>
<dbReference type="AlphaFoldDB" id="A0A7W7VHG3"/>
<dbReference type="Proteomes" id="UP000520767">
    <property type="component" value="Unassembled WGS sequence"/>
</dbReference>
<dbReference type="GO" id="GO:0005304">
    <property type="term" value="F:L-valine transmembrane transporter activity"/>
    <property type="evidence" value="ECO:0007669"/>
    <property type="project" value="TreeGrafter"/>
</dbReference>
<evidence type="ECO:0000313" key="6">
    <source>
        <dbReference type="Proteomes" id="UP000520767"/>
    </source>
</evidence>
<proteinExistence type="predicted"/>
<dbReference type="GO" id="GO:0005886">
    <property type="term" value="C:plasma membrane"/>
    <property type="evidence" value="ECO:0007669"/>
    <property type="project" value="TreeGrafter"/>
</dbReference>
<dbReference type="GO" id="GO:0015188">
    <property type="term" value="F:L-isoleucine transmembrane transporter activity"/>
    <property type="evidence" value="ECO:0007669"/>
    <property type="project" value="TreeGrafter"/>
</dbReference>